<dbReference type="OrthoDB" id="10043826at2759"/>
<evidence type="ECO:0008006" key="10">
    <source>
        <dbReference type="Google" id="ProtNLM"/>
    </source>
</evidence>
<dbReference type="PANTHER" id="PTHR13372">
    <property type="entry name" value="GEMININ"/>
    <property type="match status" value="1"/>
</dbReference>
<evidence type="ECO:0000256" key="7">
    <source>
        <dbReference type="SAM" id="MobiDB-lite"/>
    </source>
</evidence>
<proteinExistence type="inferred from homology"/>
<keyword evidence="9" id="KW-1185">Reference proteome</keyword>
<keyword evidence="5" id="KW-0131">Cell cycle</keyword>
<comment type="similarity">
    <text evidence="2">Belongs to the geminin family.</text>
</comment>
<evidence type="ECO:0000313" key="9">
    <source>
        <dbReference type="Proteomes" id="UP001153737"/>
    </source>
</evidence>
<evidence type="ECO:0000256" key="4">
    <source>
        <dbReference type="ARBA" id="ARBA00023242"/>
    </source>
</evidence>
<keyword evidence="4" id="KW-0539">Nucleus</keyword>
<protein>
    <recommendedName>
        <fullName evidence="10">Geminin</fullName>
    </recommendedName>
</protein>
<comment type="subcellular location">
    <subcellularLocation>
        <location evidence="1">Nucleus</location>
    </subcellularLocation>
</comment>
<name>A0A9N9WX81_PHACE</name>
<dbReference type="GO" id="GO:0045786">
    <property type="term" value="P:negative regulation of cell cycle"/>
    <property type="evidence" value="ECO:0007669"/>
    <property type="project" value="TreeGrafter"/>
</dbReference>
<gene>
    <name evidence="8" type="ORF">PHAECO_LOCUS428</name>
</gene>
<dbReference type="GO" id="GO:0005634">
    <property type="term" value="C:nucleus"/>
    <property type="evidence" value="ECO:0007669"/>
    <property type="project" value="UniProtKB-SubCell"/>
</dbReference>
<dbReference type="EMBL" id="OU896707">
    <property type="protein sequence ID" value="CAG9812903.1"/>
    <property type="molecule type" value="Genomic_DNA"/>
</dbReference>
<feature type="region of interest" description="Disordered" evidence="7">
    <location>
        <begin position="29"/>
        <end position="62"/>
    </location>
</feature>
<evidence type="ECO:0000256" key="1">
    <source>
        <dbReference type="ARBA" id="ARBA00004123"/>
    </source>
</evidence>
<dbReference type="PANTHER" id="PTHR13372:SF5">
    <property type="entry name" value="GEMININ"/>
    <property type="match status" value="1"/>
</dbReference>
<sequence>MKTTKAIITISALDQENNKKNVRRTLKDIQKHASDKENLVGRSGPHTHKDPKSSSELDKPDIKKKKIQMQHKCIQVGECTITAEDLTLDEPSADYWKRLAETRGQALDDSINENEKLKEDIAALQEENMICKEMLDESKHLVEVLQVRSFDFYGT</sequence>
<feature type="coiled-coil region" evidence="6">
    <location>
        <begin position="107"/>
        <end position="134"/>
    </location>
</feature>
<dbReference type="InterPro" id="IPR022786">
    <property type="entry name" value="Geminin/Multicilin"/>
</dbReference>
<dbReference type="SUPFAM" id="SSF111469">
    <property type="entry name" value="Geminin coiled-coil domain"/>
    <property type="match status" value="1"/>
</dbReference>
<reference evidence="8" key="2">
    <citation type="submission" date="2022-10" db="EMBL/GenBank/DDBJ databases">
        <authorList>
            <consortium name="ENA_rothamsted_submissions"/>
            <consortium name="culmorum"/>
            <person name="King R."/>
        </authorList>
    </citation>
    <scope>NUCLEOTIDE SEQUENCE</scope>
</reference>
<dbReference type="AlphaFoldDB" id="A0A9N9WX81"/>
<organism evidence="8 9">
    <name type="scientific">Phaedon cochleariae</name>
    <name type="common">Mustard beetle</name>
    <dbReference type="NCBI Taxonomy" id="80249"/>
    <lineage>
        <taxon>Eukaryota</taxon>
        <taxon>Metazoa</taxon>
        <taxon>Ecdysozoa</taxon>
        <taxon>Arthropoda</taxon>
        <taxon>Hexapoda</taxon>
        <taxon>Insecta</taxon>
        <taxon>Pterygota</taxon>
        <taxon>Neoptera</taxon>
        <taxon>Endopterygota</taxon>
        <taxon>Coleoptera</taxon>
        <taxon>Polyphaga</taxon>
        <taxon>Cucujiformia</taxon>
        <taxon>Chrysomeloidea</taxon>
        <taxon>Chrysomelidae</taxon>
        <taxon>Chrysomelinae</taxon>
        <taxon>Chrysomelini</taxon>
        <taxon>Phaedon</taxon>
    </lineage>
</organism>
<dbReference type="Proteomes" id="UP001153737">
    <property type="component" value="Chromosome 1"/>
</dbReference>
<dbReference type="Pfam" id="PF07412">
    <property type="entry name" value="Geminin"/>
    <property type="match status" value="1"/>
</dbReference>
<evidence type="ECO:0000256" key="5">
    <source>
        <dbReference type="ARBA" id="ARBA00023306"/>
    </source>
</evidence>
<reference evidence="8" key="1">
    <citation type="submission" date="2022-01" db="EMBL/GenBank/DDBJ databases">
        <authorList>
            <person name="King R."/>
        </authorList>
    </citation>
    <scope>NUCLEOTIDE SEQUENCE</scope>
</reference>
<accession>A0A9N9WX81</accession>
<dbReference type="GO" id="GO:0008156">
    <property type="term" value="P:negative regulation of DNA replication"/>
    <property type="evidence" value="ECO:0007669"/>
    <property type="project" value="TreeGrafter"/>
</dbReference>
<evidence type="ECO:0000313" key="8">
    <source>
        <dbReference type="EMBL" id="CAG9812903.1"/>
    </source>
</evidence>
<keyword evidence="3 6" id="KW-0175">Coiled coil</keyword>
<evidence type="ECO:0000256" key="2">
    <source>
        <dbReference type="ARBA" id="ARBA00007979"/>
    </source>
</evidence>
<feature type="compositionally biased region" description="Basic and acidic residues" evidence="7">
    <location>
        <begin position="29"/>
        <end position="39"/>
    </location>
</feature>
<feature type="compositionally biased region" description="Basic and acidic residues" evidence="7">
    <location>
        <begin position="47"/>
        <end position="61"/>
    </location>
</feature>
<evidence type="ECO:0000256" key="6">
    <source>
        <dbReference type="SAM" id="Coils"/>
    </source>
</evidence>
<dbReference type="Gene3D" id="1.20.5.1180">
    <property type="entry name" value="Geminin coiled-coil domain"/>
    <property type="match status" value="1"/>
</dbReference>
<evidence type="ECO:0000256" key="3">
    <source>
        <dbReference type="ARBA" id="ARBA00023054"/>
    </source>
</evidence>